<dbReference type="PROSITE" id="PS51257">
    <property type="entry name" value="PROKAR_LIPOPROTEIN"/>
    <property type="match status" value="1"/>
</dbReference>
<feature type="domain" description="BACON" evidence="2">
    <location>
        <begin position="136"/>
        <end position="219"/>
    </location>
</feature>
<evidence type="ECO:0000256" key="1">
    <source>
        <dbReference type="SAM" id="SignalP"/>
    </source>
</evidence>
<keyword evidence="1" id="KW-0732">Signal</keyword>
<dbReference type="OrthoDB" id="1113138at2"/>
<dbReference type="Gene3D" id="2.60.40.10">
    <property type="entry name" value="Immunoglobulins"/>
    <property type="match status" value="1"/>
</dbReference>
<keyword evidence="4" id="KW-1185">Reference proteome</keyword>
<proteinExistence type="predicted"/>
<reference evidence="3 4" key="1">
    <citation type="submission" date="2018-08" db="EMBL/GenBank/DDBJ databases">
        <title>Pallidiluteibacterium maritimus gen. nov., sp. nov., isolated from coastal sediment.</title>
        <authorList>
            <person name="Zhou L.Y."/>
        </authorList>
    </citation>
    <scope>NUCLEOTIDE SEQUENCE [LARGE SCALE GENOMIC DNA]</scope>
    <source>
        <strain evidence="3 4">XSD2</strain>
    </source>
</reference>
<evidence type="ECO:0000259" key="2">
    <source>
        <dbReference type="Pfam" id="PF19190"/>
    </source>
</evidence>
<dbReference type="AlphaFoldDB" id="A0A399T2K4"/>
<dbReference type="Pfam" id="PF19190">
    <property type="entry name" value="BACON_2"/>
    <property type="match status" value="1"/>
</dbReference>
<dbReference type="EMBL" id="QWGR01000001">
    <property type="protein sequence ID" value="RIJ50556.1"/>
    <property type="molecule type" value="Genomic_DNA"/>
</dbReference>
<feature type="signal peptide" evidence="1">
    <location>
        <begin position="1"/>
        <end position="22"/>
    </location>
</feature>
<accession>A0A399T2K4</accession>
<evidence type="ECO:0000313" key="4">
    <source>
        <dbReference type="Proteomes" id="UP000265926"/>
    </source>
</evidence>
<comment type="caution">
    <text evidence="3">The sequence shown here is derived from an EMBL/GenBank/DDBJ whole genome shotgun (WGS) entry which is preliminary data.</text>
</comment>
<dbReference type="InterPro" id="IPR011044">
    <property type="entry name" value="Quino_amine_DH_bsu"/>
</dbReference>
<dbReference type="SUPFAM" id="SSF50969">
    <property type="entry name" value="YVTN repeat-like/Quinoprotein amine dehydrogenase"/>
    <property type="match status" value="1"/>
</dbReference>
<dbReference type="RefSeq" id="WP_119436026.1">
    <property type="nucleotide sequence ID" value="NZ_QWGR01000001.1"/>
</dbReference>
<organism evidence="3 4">
    <name type="scientific">Maribellus luteus</name>
    <dbReference type="NCBI Taxonomy" id="2305463"/>
    <lineage>
        <taxon>Bacteria</taxon>
        <taxon>Pseudomonadati</taxon>
        <taxon>Bacteroidota</taxon>
        <taxon>Bacteroidia</taxon>
        <taxon>Marinilabiliales</taxon>
        <taxon>Prolixibacteraceae</taxon>
        <taxon>Maribellus</taxon>
    </lineage>
</organism>
<evidence type="ECO:0000313" key="3">
    <source>
        <dbReference type="EMBL" id="RIJ50556.1"/>
    </source>
</evidence>
<gene>
    <name evidence="3" type="ORF">D1614_01060</name>
</gene>
<feature type="chain" id="PRO_5017342136" description="BACON domain-containing protein" evidence="1">
    <location>
        <begin position="23"/>
        <end position="561"/>
    </location>
</feature>
<protein>
    <recommendedName>
        <fullName evidence="2">BACON domain-containing protein</fullName>
    </recommendedName>
</protein>
<dbReference type="InterPro" id="IPR013783">
    <property type="entry name" value="Ig-like_fold"/>
</dbReference>
<name>A0A399T2K4_9BACT</name>
<dbReference type="Proteomes" id="UP000265926">
    <property type="component" value="Unassembled WGS sequence"/>
</dbReference>
<sequence>MKTKHISILVIIGLLFSFSFQSCDNSFLDETQNLNYTEIPDTLFVTNTTPPFSLDMEFNTDKALNWKLVQYPLWLEVHPKEGSKSANGSSVVEFGVKDSDITLGFGFYTFPLVFDIGNGEMIGYTVALAHLGHPLIQVSRNNISFDNTYNKSFEIRNNNGYGFLAWQISSAPSWIKANKTSGLLDEFTSEEIMLSADVNGLAPGEYKGTVVIQSNAENTPVFNIQVYLQISASAHYGSYRQGVLVDTRFSKTRDEVIVLTKSPNQLLFFKEDINNPQIVELNGVPQCLALSEDESLIAVGYSNSNLTTYDALSRTPLKTYNLGTIPISIELSTNQWLYFIGKRDYWNYLHSINLNSEEIVRAKEGKSGLKTLKKVPGKPLLLSSRPGYSPDGLFLFDISEPGQTDSINLYHMSTYGYWPSDDGERLFTGWKNIYNMPEFTSENSFYVTEPPVIGQLSFSNYQTVDCISSQRSSERIFAVTGFHGSDAFLILKVYNSNTLVQLKSYDMMFVRPDSFTSTWTGRPVAIFPSEDKTNVWLIQKFADYISDETGIWSVTKVDITK</sequence>
<dbReference type="InterPro" id="IPR024361">
    <property type="entry name" value="BACON"/>
</dbReference>